<gene>
    <name evidence="2" type="ORF">PHMEG_00028658</name>
</gene>
<reference evidence="3" key="1">
    <citation type="submission" date="2017-03" db="EMBL/GenBank/DDBJ databases">
        <title>Phytopthora megakarya and P. palmivora, two closely related causual agents of cacao black pod achieved similar genome size and gene model numbers by different mechanisms.</title>
        <authorList>
            <person name="Ali S."/>
            <person name="Shao J."/>
            <person name="Larry D.J."/>
            <person name="Kronmiller B."/>
            <person name="Shen D."/>
            <person name="Strem M.D."/>
            <person name="Melnick R.L."/>
            <person name="Guiltinan M.J."/>
            <person name="Tyler B.M."/>
            <person name="Meinhardt L.W."/>
            <person name="Bailey B.A."/>
        </authorList>
    </citation>
    <scope>NUCLEOTIDE SEQUENCE [LARGE SCALE GENOMIC DNA]</scope>
    <source>
        <strain evidence="3">zdho120</strain>
    </source>
</reference>
<name>A0A225V2M7_9STRA</name>
<feature type="compositionally biased region" description="Pro residues" evidence="1">
    <location>
        <begin position="1"/>
        <end position="15"/>
    </location>
</feature>
<dbReference type="EMBL" id="NBNE01007811">
    <property type="protein sequence ID" value="OWZ00206.1"/>
    <property type="molecule type" value="Genomic_DNA"/>
</dbReference>
<feature type="compositionally biased region" description="Low complexity" evidence="1">
    <location>
        <begin position="16"/>
        <end position="25"/>
    </location>
</feature>
<evidence type="ECO:0000313" key="3">
    <source>
        <dbReference type="Proteomes" id="UP000198211"/>
    </source>
</evidence>
<accession>A0A225V2M7</accession>
<sequence>MLPPFRRPAPPPPPATTASAPPRRSFGTLPRRSLLAPEVPELNENYAKGRDSDERKSDEKPDKKRDRRPRKKRNSRILSELRPVDGPESALPGVPAIDDEDSQVSEDPLNSGERAKEAFAAQRVRMNKKWWPDLGIYMYVGCCKRWRFVLTFVCIGRILIRCLASARHIDITRISEEIACWFYWLRLVRGNI</sequence>
<feature type="compositionally biased region" description="Basic residues" evidence="1">
    <location>
        <begin position="65"/>
        <end position="75"/>
    </location>
</feature>
<dbReference type="OrthoDB" id="127129at2759"/>
<dbReference type="Proteomes" id="UP000198211">
    <property type="component" value="Unassembled WGS sequence"/>
</dbReference>
<proteinExistence type="predicted"/>
<feature type="compositionally biased region" description="Basic and acidic residues" evidence="1">
    <location>
        <begin position="47"/>
        <end position="64"/>
    </location>
</feature>
<comment type="caution">
    <text evidence="2">The sequence shown here is derived from an EMBL/GenBank/DDBJ whole genome shotgun (WGS) entry which is preliminary data.</text>
</comment>
<protein>
    <submittedName>
        <fullName evidence="2">Uncharacterized protein</fullName>
    </submittedName>
</protein>
<dbReference type="AlphaFoldDB" id="A0A225V2M7"/>
<keyword evidence="3" id="KW-1185">Reference proteome</keyword>
<evidence type="ECO:0000256" key="1">
    <source>
        <dbReference type="SAM" id="MobiDB-lite"/>
    </source>
</evidence>
<evidence type="ECO:0000313" key="2">
    <source>
        <dbReference type="EMBL" id="OWZ00206.1"/>
    </source>
</evidence>
<feature type="region of interest" description="Disordered" evidence="1">
    <location>
        <begin position="1"/>
        <end position="112"/>
    </location>
</feature>
<organism evidence="2 3">
    <name type="scientific">Phytophthora megakarya</name>
    <dbReference type="NCBI Taxonomy" id="4795"/>
    <lineage>
        <taxon>Eukaryota</taxon>
        <taxon>Sar</taxon>
        <taxon>Stramenopiles</taxon>
        <taxon>Oomycota</taxon>
        <taxon>Peronosporomycetes</taxon>
        <taxon>Peronosporales</taxon>
        <taxon>Peronosporaceae</taxon>
        <taxon>Phytophthora</taxon>
    </lineage>
</organism>